<dbReference type="EMBL" id="JARQZJ010000094">
    <property type="protein sequence ID" value="KAK9884845.1"/>
    <property type="molecule type" value="Genomic_DNA"/>
</dbReference>
<proteinExistence type="predicted"/>
<feature type="compositionally biased region" description="Basic and acidic residues" evidence="1">
    <location>
        <begin position="80"/>
        <end position="93"/>
    </location>
</feature>
<feature type="region of interest" description="Disordered" evidence="1">
    <location>
        <begin position="80"/>
        <end position="100"/>
    </location>
</feature>
<protein>
    <submittedName>
        <fullName evidence="2">Uncharacterized protein</fullName>
    </submittedName>
</protein>
<evidence type="ECO:0000313" key="3">
    <source>
        <dbReference type="Proteomes" id="UP001431783"/>
    </source>
</evidence>
<keyword evidence="3" id="KW-1185">Reference proteome</keyword>
<evidence type="ECO:0000256" key="1">
    <source>
        <dbReference type="SAM" id="MobiDB-lite"/>
    </source>
</evidence>
<organism evidence="2 3">
    <name type="scientific">Henosepilachna vigintioctopunctata</name>
    <dbReference type="NCBI Taxonomy" id="420089"/>
    <lineage>
        <taxon>Eukaryota</taxon>
        <taxon>Metazoa</taxon>
        <taxon>Ecdysozoa</taxon>
        <taxon>Arthropoda</taxon>
        <taxon>Hexapoda</taxon>
        <taxon>Insecta</taxon>
        <taxon>Pterygota</taxon>
        <taxon>Neoptera</taxon>
        <taxon>Endopterygota</taxon>
        <taxon>Coleoptera</taxon>
        <taxon>Polyphaga</taxon>
        <taxon>Cucujiformia</taxon>
        <taxon>Coccinelloidea</taxon>
        <taxon>Coccinellidae</taxon>
        <taxon>Epilachninae</taxon>
        <taxon>Epilachnini</taxon>
        <taxon>Henosepilachna</taxon>
    </lineage>
</organism>
<gene>
    <name evidence="2" type="ORF">WA026_009071</name>
</gene>
<comment type="caution">
    <text evidence="2">The sequence shown here is derived from an EMBL/GenBank/DDBJ whole genome shotgun (WGS) entry which is preliminary data.</text>
</comment>
<accession>A0AAW1UQM2</accession>
<sequence length="100" mass="11749">MNERNEYTRNIQSTTYDDTFKLIAYFHPHIRRHALNVEHLYQRSEGLVDIGDIHQRRLVALVTRGWVVQKGVRQPPVETLKDKGIVPDDRERVSNQQGDI</sequence>
<dbReference type="AlphaFoldDB" id="A0AAW1UQM2"/>
<name>A0AAW1UQM2_9CUCU</name>
<evidence type="ECO:0000313" key="2">
    <source>
        <dbReference type="EMBL" id="KAK9884845.1"/>
    </source>
</evidence>
<reference evidence="2 3" key="1">
    <citation type="submission" date="2023-03" db="EMBL/GenBank/DDBJ databases">
        <title>Genome insight into feeding habits of ladybird beetles.</title>
        <authorList>
            <person name="Li H.-S."/>
            <person name="Huang Y.-H."/>
            <person name="Pang H."/>
        </authorList>
    </citation>
    <scope>NUCLEOTIDE SEQUENCE [LARGE SCALE GENOMIC DNA]</scope>
    <source>
        <strain evidence="2">SYSU_2023b</strain>
        <tissue evidence="2">Whole body</tissue>
    </source>
</reference>
<dbReference type="Proteomes" id="UP001431783">
    <property type="component" value="Unassembled WGS sequence"/>
</dbReference>